<dbReference type="AlphaFoldDB" id="F0YBF0"/>
<keyword evidence="10" id="KW-1185">Reference proteome</keyword>
<proteinExistence type="inferred from homology"/>
<dbReference type="EMBL" id="GL833130">
    <property type="protein sequence ID" value="EGB07652.1"/>
    <property type="molecule type" value="Genomic_DNA"/>
</dbReference>
<evidence type="ECO:0000256" key="6">
    <source>
        <dbReference type="ARBA" id="ARBA00023315"/>
    </source>
</evidence>
<dbReference type="Proteomes" id="UP000002729">
    <property type="component" value="Unassembled WGS sequence"/>
</dbReference>
<dbReference type="Pfam" id="PF01529">
    <property type="entry name" value="DHHC"/>
    <property type="match status" value="1"/>
</dbReference>
<comment type="catalytic activity">
    <reaction evidence="7">
        <text>L-cysteinyl-[protein] + hexadecanoyl-CoA = S-hexadecanoyl-L-cysteinyl-[protein] + CoA</text>
        <dbReference type="Rhea" id="RHEA:36683"/>
        <dbReference type="Rhea" id="RHEA-COMP:10131"/>
        <dbReference type="Rhea" id="RHEA-COMP:11032"/>
        <dbReference type="ChEBI" id="CHEBI:29950"/>
        <dbReference type="ChEBI" id="CHEBI:57287"/>
        <dbReference type="ChEBI" id="CHEBI:57379"/>
        <dbReference type="ChEBI" id="CHEBI:74151"/>
        <dbReference type="EC" id="2.3.1.225"/>
    </reaction>
</comment>
<organism evidence="10">
    <name type="scientific">Aureococcus anophagefferens</name>
    <name type="common">Harmful bloom alga</name>
    <dbReference type="NCBI Taxonomy" id="44056"/>
    <lineage>
        <taxon>Eukaryota</taxon>
        <taxon>Sar</taxon>
        <taxon>Stramenopiles</taxon>
        <taxon>Ochrophyta</taxon>
        <taxon>Pelagophyceae</taxon>
        <taxon>Pelagomonadales</taxon>
        <taxon>Pelagomonadaceae</taxon>
        <taxon>Aureococcus</taxon>
    </lineage>
</organism>
<keyword evidence="3" id="KW-0812">Transmembrane</keyword>
<evidence type="ECO:0000256" key="4">
    <source>
        <dbReference type="ARBA" id="ARBA00022989"/>
    </source>
</evidence>
<evidence type="ECO:0000256" key="3">
    <source>
        <dbReference type="ARBA" id="ARBA00022692"/>
    </source>
</evidence>
<evidence type="ECO:0000256" key="1">
    <source>
        <dbReference type="ARBA" id="ARBA00004141"/>
    </source>
</evidence>
<dbReference type="PROSITE" id="PS50216">
    <property type="entry name" value="DHHC"/>
    <property type="match status" value="1"/>
</dbReference>
<keyword evidence="5" id="KW-0472">Membrane</keyword>
<accession>F0YBF0</accession>
<dbReference type="KEGG" id="aaf:AURANDRAFT_27244"/>
<dbReference type="RefSeq" id="XP_009037649.1">
    <property type="nucleotide sequence ID" value="XM_009039401.1"/>
</dbReference>
<dbReference type="eggNOG" id="KOG1311">
    <property type="taxonomic scope" value="Eukaryota"/>
</dbReference>
<name>F0YBF0_AURAN</name>
<evidence type="ECO:0000313" key="10">
    <source>
        <dbReference type="Proteomes" id="UP000002729"/>
    </source>
</evidence>
<dbReference type="GO" id="GO:0016020">
    <property type="term" value="C:membrane"/>
    <property type="evidence" value="ECO:0007669"/>
    <property type="project" value="UniProtKB-SubCell"/>
</dbReference>
<dbReference type="InParanoid" id="F0YBF0"/>
<gene>
    <name evidence="9" type="ORF">AURANDRAFT_27244</name>
</gene>
<keyword evidence="2 7" id="KW-0808">Transferase</keyword>
<dbReference type="GeneID" id="20220323"/>
<protein>
    <recommendedName>
        <fullName evidence="7">Palmitoyltransferase</fullName>
        <ecNumber evidence="7">2.3.1.225</ecNumber>
    </recommendedName>
</protein>
<dbReference type="InterPro" id="IPR001594">
    <property type="entry name" value="Palmitoyltrfase_DHHC"/>
</dbReference>
<evidence type="ECO:0000313" key="9">
    <source>
        <dbReference type="EMBL" id="EGB07652.1"/>
    </source>
</evidence>
<dbReference type="GO" id="GO:0019706">
    <property type="term" value="F:protein-cysteine S-palmitoyltransferase activity"/>
    <property type="evidence" value="ECO:0007669"/>
    <property type="project" value="UniProtKB-EC"/>
</dbReference>
<evidence type="ECO:0000259" key="8">
    <source>
        <dbReference type="Pfam" id="PF01529"/>
    </source>
</evidence>
<evidence type="ECO:0000256" key="5">
    <source>
        <dbReference type="ARBA" id="ARBA00023136"/>
    </source>
</evidence>
<keyword evidence="6 7" id="KW-0012">Acyltransferase</keyword>
<comment type="subcellular location">
    <subcellularLocation>
        <location evidence="1">Membrane</location>
        <topology evidence="1">Multi-pass membrane protein</topology>
    </subcellularLocation>
</comment>
<comment type="domain">
    <text evidence="7">The DHHC domain is required for palmitoyltransferase activity.</text>
</comment>
<keyword evidence="4" id="KW-1133">Transmembrane helix</keyword>
<feature type="non-terminal residue" evidence="9">
    <location>
        <position position="145"/>
    </location>
</feature>
<dbReference type="OrthoDB" id="331948at2759"/>
<reference evidence="9 10" key="1">
    <citation type="journal article" date="2011" name="Proc. Natl. Acad. Sci. U.S.A.">
        <title>Niche of harmful alga Aureococcus anophagefferens revealed through ecogenomics.</title>
        <authorList>
            <person name="Gobler C.J."/>
            <person name="Berry D.L."/>
            <person name="Dyhrman S.T."/>
            <person name="Wilhelm S.W."/>
            <person name="Salamov A."/>
            <person name="Lobanov A.V."/>
            <person name="Zhang Y."/>
            <person name="Collier J.L."/>
            <person name="Wurch L.L."/>
            <person name="Kustka A.B."/>
            <person name="Dill B.D."/>
            <person name="Shah M."/>
            <person name="VerBerkmoes N.C."/>
            <person name="Kuo A."/>
            <person name="Terry A."/>
            <person name="Pangilinan J."/>
            <person name="Lindquist E.A."/>
            <person name="Lucas S."/>
            <person name="Paulsen I.T."/>
            <person name="Hattenrath-Lehmann T.K."/>
            <person name="Talmage S.C."/>
            <person name="Walker E.A."/>
            <person name="Koch F."/>
            <person name="Burson A.M."/>
            <person name="Marcoval M.A."/>
            <person name="Tang Y.Z."/>
            <person name="Lecleir G.R."/>
            <person name="Coyne K.J."/>
            <person name="Berg G.M."/>
            <person name="Bertrand E.M."/>
            <person name="Saito M.A."/>
            <person name="Gladyshev V.N."/>
            <person name="Grigoriev I.V."/>
        </authorList>
    </citation>
    <scope>NUCLEOTIDE SEQUENCE [LARGE SCALE GENOMIC DNA]</scope>
    <source>
        <strain evidence="10">CCMP 1984</strain>
    </source>
</reference>
<feature type="domain" description="Palmitoyltransferase DHHC" evidence="8">
    <location>
        <begin position="112"/>
        <end position="145"/>
    </location>
</feature>
<comment type="similarity">
    <text evidence="7">Belongs to the DHHC palmitoyltransferase family.</text>
</comment>
<dbReference type="EC" id="2.3.1.225" evidence="7"/>
<dbReference type="PANTHER" id="PTHR12246">
    <property type="entry name" value="PALMITOYLTRANSFERASE ZDHHC16"/>
    <property type="match status" value="1"/>
</dbReference>
<dbReference type="InterPro" id="IPR039859">
    <property type="entry name" value="PFA4/ZDH16/20/ERF2-like"/>
</dbReference>
<sequence>MAPPLFGTSADARFWLCLDCCGLSCACASQAIILSSMYAVSGDLAAHGGGGWATPLNLAAFNAVGLLASVSHLRAMLSDPGAVPKRATPLARDEERARLAASAASGYRTRAKGWCHRCCSYKPPRAHHDSVTNRCIVKMDHYCPW</sequence>
<evidence type="ECO:0000256" key="7">
    <source>
        <dbReference type="RuleBase" id="RU079119"/>
    </source>
</evidence>
<evidence type="ECO:0000256" key="2">
    <source>
        <dbReference type="ARBA" id="ARBA00022679"/>
    </source>
</evidence>